<organism evidence="1 2">
    <name type="scientific">Caldibacillus debilis</name>
    <dbReference type="NCBI Taxonomy" id="301148"/>
    <lineage>
        <taxon>Bacteria</taxon>
        <taxon>Bacillati</taxon>
        <taxon>Bacillota</taxon>
        <taxon>Bacilli</taxon>
        <taxon>Bacillales</taxon>
        <taxon>Bacillaceae</taxon>
        <taxon>Caldibacillus</taxon>
    </lineage>
</organism>
<protein>
    <submittedName>
        <fullName evidence="1">Uncharacterized protein</fullName>
    </submittedName>
</protein>
<accession>A0A150LFX6</accession>
<dbReference type="Proteomes" id="UP000075683">
    <property type="component" value="Unassembled WGS sequence"/>
</dbReference>
<proteinExistence type="predicted"/>
<sequence>MTGKNAQKKYPVRPMLRPIVQTDFLILWDKERRWISFSISRMNSFDSFSSTALK</sequence>
<name>A0A150LFX6_9BACI</name>
<dbReference type="AlphaFoldDB" id="A0A150LFX6"/>
<dbReference type="STRING" id="301148.B4135_3260"/>
<comment type="caution">
    <text evidence="1">The sequence shown here is derived from an EMBL/GenBank/DDBJ whole genome shotgun (WGS) entry which is preliminary data.</text>
</comment>
<dbReference type="EMBL" id="LQYT01000113">
    <property type="protein sequence ID" value="KYD11145.1"/>
    <property type="molecule type" value="Genomic_DNA"/>
</dbReference>
<evidence type="ECO:0000313" key="2">
    <source>
        <dbReference type="Proteomes" id="UP000075683"/>
    </source>
</evidence>
<evidence type="ECO:0000313" key="1">
    <source>
        <dbReference type="EMBL" id="KYD11145.1"/>
    </source>
</evidence>
<reference evidence="1 2" key="1">
    <citation type="submission" date="2016-01" db="EMBL/GenBank/DDBJ databases">
        <title>Draft Genome Sequences of Seven Thermophilic Sporeformers Isolated from Foods.</title>
        <authorList>
            <person name="Berendsen E.M."/>
            <person name="Wells-Bennik M.H."/>
            <person name="Krawcyk A.O."/>
            <person name="De Jong A."/>
            <person name="Holsappel S."/>
            <person name="Eijlander R.T."/>
            <person name="Kuipers O.P."/>
        </authorList>
    </citation>
    <scope>NUCLEOTIDE SEQUENCE [LARGE SCALE GENOMIC DNA]</scope>
    <source>
        <strain evidence="1 2">B4135</strain>
    </source>
</reference>
<gene>
    <name evidence="1" type="ORF">B4135_3260</name>
</gene>